<dbReference type="Pfam" id="PF06254">
    <property type="entry name" value="YdaT_toxin"/>
    <property type="match status" value="1"/>
</dbReference>
<protein>
    <recommendedName>
        <fullName evidence="3">Bacterial toxin YdaT domain-containing protein</fullName>
    </recommendedName>
</protein>
<reference evidence="2" key="1">
    <citation type="journal article" date="2012" name="PLoS ONE">
        <title>Comparative analysis of genome sequences covering the seven cronobacter species.</title>
        <authorList>
            <person name="Joseph S."/>
            <person name="Desai P."/>
            <person name="Ji Y."/>
            <person name="Cummings C.A."/>
            <person name="Shih R."/>
            <person name="Degoricija L."/>
            <person name="Rico A."/>
            <person name="Brzoska P."/>
            <person name="Hamby S.E."/>
            <person name="Masood N."/>
            <person name="Hariri S."/>
            <person name="Sonbol H."/>
            <person name="Chuzhanova N."/>
            <person name="McClelland M."/>
            <person name="Furtado M.R."/>
            <person name="Forsythe S.J."/>
        </authorList>
    </citation>
    <scope>NUCLEOTIDE SEQUENCE [LARGE SCALE GENOMIC DNA]</scope>
    <source>
        <strain evidence="2">1210</strain>
    </source>
</reference>
<gene>
    <name evidence="1" type="ORF">BN134_4276</name>
</gene>
<dbReference type="InterPro" id="IPR009364">
    <property type="entry name" value="YdaT-like"/>
</dbReference>
<dbReference type="EMBL" id="CAKZ01000208">
    <property type="protein sequence ID" value="CCJ83500.1"/>
    <property type="molecule type" value="Genomic_DNA"/>
</dbReference>
<evidence type="ECO:0000313" key="1">
    <source>
        <dbReference type="EMBL" id="CCJ83500.1"/>
    </source>
</evidence>
<evidence type="ECO:0008006" key="3">
    <source>
        <dbReference type="Google" id="ProtNLM"/>
    </source>
</evidence>
<dbReference type="Proteomes" id="UP000009342">
    <property type="component" value="Unassembled WGS sequence"/>
</dbReference>
<dbReference type="InterPro" id="IPR037042">
    <property type="entry name" value="YdaT-like_sf"/>
</dbReference>
<accession>A0ABP1WDG0</accession>
<keyword evidence="2" id="KW-1185">Reference proteome</keyword>
<name>A0ABP1WDG0_9ENTR</name>
<organism evidence="1 2">
    <name type="scientific">Cronobacter dublinensis 1210</name>
    <dbReference type="NCBI Taxonomy" id="1208656"/>
    <lineage>
        <taxon>Bacteria</taxon>
        <taxon>Pseudomonadati</taxon>
        <taxon>Pseudomonadota</taxon>
        <taxon>Gammaproteobacteria</taxon>
        <taxon>Enterobacterales</taxon>
        <taxon>Enterobacteriaceae</taxon>
        <taxon>Cronobacter</taxon>
    </lineage>
</organism>
<proteinExistence type="predicted"/>
<sequence length="188" mass="21124">MRNDTRLVSAPLINRFQDKPEPSHDDIRDAVRAWAGAAGQDVVTLYIVEQWRNSGGEGIDFPADVSRARQKLFRFLDNRFDSDEYRERVRQLAPAIIAVLPLEYRGRLVKTDCKFTRLAAAEKEIAEAKQAVILDAPKHQKLKEMSEGVFSMLRLEPDLAGPVMEMVTNMLGALGTVSKTAKAALREQ</sequence>
<dbReference type="Gene3D" id="1.10.3600.10">
    <property type="entry name" value="Putative bacterial toxin ydaT"/>
    <property type="match status" value="1"/>
</dbReference>
<comment type="caution">
    <text evidence="1">The sequence shown here is derived from an EMBL/GenBank/DDBJ whole genome shotgun (WGS) entry which is preliminary data.</text>
</comment>
<evidence type="ECO:0000313" key="2">
    <source>
        <dbReference type="Proteomes" id="UP000009342"/>
    </source>
</evidence>